<evidence type="ECO:0000256" key="1">
    <source>
        <dbReference type="ARBA" id="ARBA00000085"/>
    </source>
</evidence>
<dbReference type="CDD" id="cd17546">
    <property type="entry name" value="REC_hyHK_CKI1_RcsC-like"/>
    <property type="match status" value="1"/>
</dbReference>
<dbReference type="RefSeq" id="XP_066628048.1">
    <property type="nucleotide sequence ID" value="XM_066781765.1"/>
</dbReference>
<dbReference type="Proteomes" id="UP001430584">
    <property type="component" value="Unassembled WGS sequence"/>
</dbReference>
<feature type="domain" description="Histidine kinase" evidence="8">
    <location>
        <begin position="559"/>
        <end position="827"/>
    </location>
</feature>
<feature type="compositionally biased region" description="Basic and acidic residues" evidence="7">
    <location>
        <begin position="241"/>
        <end position="257"/>
    </location>
</feature>
<evidence type="ECO:0000256" key="4">
    <source>
        <dbReference type="ARBA" id="ARBA00022679"/>
    </source>
</evidence>
<dbReference type="Gene3D" id="3.40.50.2300">
    <property type="match status" value="1"/>
</dbReference>
<dbReference type="EMBL" id="JAJVCZ030000012">
    <property type="protein sequence ID" value="KAL0253404.1"/>
    <property type="molecule type" value="Genomic_DNA"/>
</dbReference>
<evidence type="ECO:0000313" key="11">
    <source>
        <dbReference type="Proteomes" id="UP001430584"/>
    </source>
</evidence>
<dbReference type="SUPFAM" id="SSF47384">
    <property type="entry name" value="Homodimeric domain of signal transducing histidine kinase"/>
    <property type="match status" value="1"/>
</dbReference>
<gene>
    <name evidence="10" type="ORF">SLS55_010383</name>
</gene>
<evidence type="ECO:0000259" key="8">
    <source>
        <dbReference type="PROSITE" id="PS50109"/>
    </source>
</evidence>
<comment type="catalytic activity">
    <reaction evidence="1">
        <text>ATP + protein L-histidine = ADP + protein N-phospho-L-histidine.</text>
        <dbReference type="EC" id="2.7.13.3"/>
    </reaction>
</comment>
<organism evidence="10 11">
    <name type="scientific">Diplodia seriata</name>
    <dbReference type="NCBI Taxonomy" id="420778"/>
    <lineage>
        <taxon>Eukaryota</taxon>
        <taxon>Fungi</taxon>
        <taxon>Dikarya</taxon>
        <taxon>Ascomycota</taxon>
        <taxon>Pezizomycotina</taxon>
        <taxon>Dothideomycetes</taxon>
        <taxon>Dothideomycetes incertae sedis</taxon>
        <taxon>Botryosphaeriales</taxon>
        <taxon>Botryosphaeriaceae</taxon>
        <taxon>Diplodia</taxon>
    </lineage>
</organism>
<feature type="compositionally biased region" description="Polar residues" evidence="7">
    <location>
        <begin position="371"/>
        <end position="381"/>
    </location>
</feature>
<dbReference type="PROSITE" id="PS50110">
    <property type="entry name" value="RESPONSE_REGULATORY"/>
    <property type="match status" value="1"/>
</dbReference>
<feature type="compositionally biased region" description="Basic and acidic residues" evidence="7">
    <location>
        <begin position="72"/>
        <end position="81"/>
    </location>
</feature>
<feature type="region of interest" description="Disordered" evidence="7">
    <location>
        <begin position="66"/>
        <end position="89"/>
    </location>
</feature>
<feature type="region of interest" description="Disordered" evidence="7">
    <location>
        <begin position="355"/>
        <end position="391"/>
    </location>
</feature>
<dbReference type="InterPro" id="IPR001789">
    <property type="entry name" value="Sig_transdc_resp-reg_receiver"/>
</dbReference>
<evidence type="ECO:0000256" key="7">
    <source>
        <dbReference type="SAM" id="MobiDB-lite"/>
    </source>
</evidence>
<dbReference type="SUPFAM" id="SSF52172">
    <property type="entry name" value="CheY-like"/>
    <property type="match status" value="1"/>
</dbReference>
<dbReference type="SMART" id="SM00448">
    <property type="entry name" value="REC"/>
    <property type="match status" value="1"/>
</dbReference>
<comment type="caution">
    <text evidence="10">The sequence shown here is derived from an EMBL/GenBank/DDBJ whole genome shotgun (WGS) entry which is preliminary data.</text>
</comment>
<keyword evidence="5" id="KW-0418">Kinase</keyword>
<keyword evidence="3 6" id="KW-0597">Phosphoprotein</keyword>
<proteinExistence type="predicted"/>
<evidence type="ECO:0000313" key="10">
    <source>
        <dbReference type="EMBL" id="KAL0253404.1"/>
    </source>
</evidence>
<evidence type="ECO:0000256" key="6">
    <source>
        <dbReference type="PROSITE-ProRule" id="PRU00169"/>
    </source>
</evidence>
<dbReference type="Pfam" id="PF00072">
    <property type="entry name" value="Response_reg"/>
    <property type="match status" value="1"/>
</dbReference>
<feature type="compositionally biased region" description="Pro residues" evidence="7">
    <location>
        <begin position="1048"/>
        <end position="1066"/>
    </location>
</feature>
<dbReference type="PRINTS" id="PR00344">
    <property type="entry name" value="BCTRLSENSOR"/>
</dbReference>
<dbReference type="PANTHER" id="PTHR43047">
    <property type="entry name" value="TWO-COMPONENT HISTIDINE PROTEIN KINASE"/>
    <property type="match status" value="1"/>
</dbReference>
<protein>
    <recommendedName>
        <fullName evidence="2">histidine kinase</fullName>
        <ecNumber evidence="2">2.7.13.3</ecNumber>
    </recommendedName>
</protein>
<dbReference type="SUPFAM" id="SSF55874">
    <property type="entry name" value="ATPase domain of HSP90 chaperone/DNA topoisomerase II/histidine kinase"/>
    <property type="match status" value="1"/>
</dbReference>
<dbReference type="InterPro" id="IPR003594">
    <property type="entry name" value="HATPase_dom"/>
</dbReference>
<dbReference type="Gene3D" id="1.10.287.130">
    <property type="match status" value="1"/>
</dbReference>
<dbReference type="CDD" id="cd00082">
    <property type="entry name" value="HisKA"/>
    <property type="match status" value="1"/>
</dbReference>
<keyword evidence="11" id="KW-1185">Reference proteome</keyword>
<dbReference type="InterPro" id="IPR004358">
    <property type="entry name" value="Sig_transdc_His_kin-like_C"/>
</dbReference>
<reference evidence="10 11" key="1">
    <citation type="submission" date="2024-02" db="EMBL/GenBank/DDBJ databases">
        <title>De novo assembly and annotation of 12 fungi associated with fruit tree decline syndrome in Ontario, Canada.</title>
        <authorList>
            <person name="Sulman M."/>
            <person name="Ellouze W."/>
            <person name="Ilyukhin E."/>
        </authorList>
    </citation>
    <scope>NUCLEOTIDE SEQUENCE [LARGE SCALE GENOMIC DNA]</scope>
    <source>
        <strain evidence="10 11">FDS-637</strain>
    </source>
</reference>
<evidence type="ECO:0000256" key="3">
    <source>
        <dbReference type="ARBA" id="ARBA00022553"/>
    </source>
</evidence>
<dbReference type="InterPro" id="IPR036890">
    <property type="entry name" value="HATPase_C_sf"/>
</dbReference>
<dbReference type="InterPro" id="IPR011006">
    <property type="entry name" value="CheY-like_superfamily"/>
</dbReference>
<dbReference type="InterPro" id="IPR003661">
    <property type="entry name" value="HisK_dim/P_dom"/>
</dbReference>
<dbReference type="PROSITE" id="PS50109">
    <property type="entry name" value="HIS_KIN"/>
    <property type="match status" value="1"/>
</dbReference>
<feature type="domain" description="Response regulatory" evidence="9">
    <location>
        <begin position="1091"/>
        <end position="1229"/>
    </location>
</feature>
<dbReference type="InterPro" id="IPR005467">
    <property type="entry name" value="His_kinase_dom"/>
</dbReference>
<feature type="modified residue" description="4-aspartylphosphate" evidence="6">
    <location>
        <position position="1146"/>
    </location>
</feature>
<dbReference type="Gene3D" id="3.30.565.10">
    <property type="entry name" value="Histidine kinase-like ATPase, C-terminal domain"/>
    <property type="match status" value="1"/>
</dbReference>
<dbReference type="Pfam" id="PF00512">
    <property type="entry name" value="HisKA"/>
    <property type="match status" value="1"/>
</dbReference>
<dbReference type="SMART" id="SM00388">
    <property type="entry name" value="HisKA"/>
    <property type="match status" value="1"/>
</dbReference>
<evidence type="ECO:0000256" key="5">
    <source>
        <dbReference type="ARBA" id="ARBA00022777"/>
    </source>
</evidence>
<feature type="region of interest" description="Disordered" evidence="7">
    <location>
        <begin position="197"/>
        <end position="288"/>
    </location>
</feature>
<dbReference type="PANTHER" id="PTHR43047:SF72">
    <property type="entry name" value="OSMOSENSING HISTIDINE PROTEIN KINASE SLN1"/>
    <property type="match status" value="1"/>
</dbReference>
<dbReference type="GeneID" id="92014468"/>
<name>A0ABR3C1I3_9PEZI</name>
<keyword evidence="4" id="KW-0808">Transferase</keyword>
<evidence type="ECO:0000256" key="2">
    <source>
        <dbReference type="ARBA" id="ARBA00012438"/>
    </source>
</evidence>
<accession>A0ABR3C1I3</accession>
<sequence length="1247" mass="135535">MDNAFAAFITLTDGTTQHLLAGSWRDKYDSDDPHPPPTPQWLAPTSADRAAWLHLLRLTLGLNNDADDDDHNQDSQHERADASPTGNPITRCRLADDTHTAHLTCVNEAPHLRRFAAAPIVSARGIAIGAVFAVYTTGRMLGGQRNPQTRLLRATADKAMAQLEAARAVRLRDRMAALHGRLKSFVKFKDIVAQLSEEPPMAHRHRREEREDGSPEVVGSELHKEQELGEDDIADGAGLRGSHEGEAGALQRNHDNAGDPASVSVDNTDGGKGAGGDKPGHGDSDDETTYRKVFARAAEGLRCGMDVDGVSFLNGLVGFHGLTIPIGEAEIELENEMAAESSADCQDDLDADVKDEDVDDSRTLRDGPAAPQSNRTASSHAGDTAPGGERTFISTDYERSVLARRPAECLGLSVVHDKWPVLKHVGKRTVGLKHLDEGFLQRLLHRFPDGNLWYYDEDGTPYTFSRDDDRLLSAAGDDDLRQVAKSFPGVRQLFFAPLTDPTSLKRLAGCLAWTTRLTPLFTVAADLDIFKSFLASVESEISRIDAIAAVKQQEAFVSSVSHELRTPLHGILGAVEFLSDTHLDDFQHELAETIRSCSSTLHETLSSVLAYAKINQFERRRDKPIRRQRAVAQPSPWAMEDKDLGRETADTQGTLFCVADVAVLCEGVVDVTASGYAFGNDSYKDVSVVLDIPHRHRWTFVTEPAVLKRILSNILGNALKYTDSGFIRVSLGIDDTQDDGSKLGVPSDDDRKLLVLTVADSGRGISKDFLQKHLFSPFTQENAVASEGVGLGMSIVKSMVGLLGGKVRVVSSPGEGTTFTVSLPMPEHAEDDIPTSDPSATMAEVLPKIREHKRTVAFCGFDDKMLCESIKGYFRDWFRWEVVQAGESPQRSSRVDIVVVDGTGDAAMKALHDSHVHASAYLFIAALERPTRTNRRNSAAAGSQARIEVTTTRPIGPLKLCKAVSSCLSRLAEVDQGKTIREVDTWIGGSQLPTREMASTMADGAEKMQSASPSPPSRPSPSAEEEHSKSTSLSSISPYRKSSAADAEPPPLPGRPRSPPPPPAPPETTSSADPPSSSSPAKQAKEEQQPRLLLVEDNTVNLKLLQTFLKKQNYTNLTAAENGQIAVDAVINLGESNRCFDVIFMDISMPVMDGFAATVAIRRFERERRDDSGAARPPLVSTRPPAYIVALTGLAGTKDEERAYAAGMDLVLTKPVKFKELKEVLEKWGKGERVFGRVGEGNDGMGS</sequence>
<dbReference type="Pfam" id="PF02518">
    <property type="entry name" value="HATPase_c"/>
    <property type="match status" value="1"/>
</dbReference>
<dbReference type="InterPro" id="IPR036097">
    <property type="entry name" value="HisK_dim/P_sf"/>
</dbReference>
<evidence type="ECO:0000259" key="9">
    <source>
        <dbReference type="PROSITE" id="PS50110"/>
    </source>
</evidence>
<dbReference type="EC" id="2.7.13.3" evidence="2"/>
<dbReference type="SMART" id="SM00387">
    <property type="entry name" value="HATPase_c"/>
    <property type="match status" value="1"/>
</dbReference>
<feature type="compositionally biased region" description="Low complexity" evidence="7">
    <location>
        <begin position="1067"/>
        <end position="1081"/>
    </location>
</feature>
<feature type="region of interest" description="Disordered" evidence="7">
    <location>
        <begin position="1000"/>
        <end position="1092"/>
    </location>
</feature>